<dbReference type="AlphaFoldDB" id="A0A1S2VJ25"/>
<evidence type="ECO:0000313" key="2">
    <source>
        <dbReference type="Proteomes" id="UP000181790"/>
    </source>
</evidence>
<keyword evidence="2" id="KW-1185">Reference proteome</keyword>
<comment type="caution">
    <text evidence="1">The sequence shown here is derived from an EMBL/GenBank/DDBJ whole genome shotgun (WGS) entry which is preliminary data.</text>
</comment>
<accession>A0A1S2VJ25</accession>
<dbReference type="OrthoDB" id="892266at2"/>
<proteinExistence type="predicted"/>
<protein>
    <submittedName>
        <fullName evidence="1">Uncharacterized protein</fullName>
    </submittedName>
</protein>
<dbReference type="RefSeq" id="WP_071504072.1">
    <property type="nucleotide sequence ID" value="NZ_MORL01000007.1"/>
</dbReference>
<dbReference type="EMBL" id="MORL01000007">
    <property type="protein sequence ID" value="OIN58400.1"/>
    <property type="molecule type" value="Genomic_DNA"/>
</dbReference>
<organism evidence="1 2">
    <name type="scientific">Arsenicibacter rosenii</name>
    <dbReference type="NCBI Taxonomy" id="1750698"/>
    <lineage>
        <taxon>Bacteria</taxon>
        <taxon>Pseudomonadati</taxon>
        <taxon>Bacteroidota</taxon>
        <taxon>Cytophagia</taxon>
        <taxon>Cytophagales</taxon>
        <taxon>Spirosomataceae</taxon>
        <taxon>Arsenicibacter</taxon>
    </lineage>
</organism>
<sequence length="264" mass="30065">MKPAKYITLFVFINLYAALTGYGQPDKSNPHAEGFDLAGSDAKAIELADGAMKAMGGRKAWDNTHFISWNFFGNRRLIWDKWRGNVRIDNLKNDQTVILNIFTDKGRVFKNGAELTDADSVAKYVKQGKGAWINDSYWLVMPFKLKDSGVTLKYLGEENTQENKPADVIQMTFKSVGNTPDNKYKVWIDKSTHLVSQWAYFPKFTDEKPGFIRPWGDYQRHGQILLGGDRGDRDITDIMVFTGLPGEVFTDFPRTDLTRYPQAK</sequence>
<dbReference type="Proteomes" id="UP000181790">
    <property type="component" value="Unassembled WGS sequence"/>
</dbReference>
<gene>
    <name evidence="1" type="ORF">BLX24_15525</name>
</gene>
<evidence type="ECO:0000313" key="1">
    <source>
        <dbReference type="EMBL" id="OIN58400.1"/>
    </source>
</evidence>
<reference evidence="1 2" key="1">
    <citation type="submission" date="2016-10" db="EMBL/GenBank/DDBJ databases">
        <title>Arsenicibacter rosenii gen. nov., sp. nov., an efficient arsenic-methylating bacterium isolated from an arsenic-contaminated paddy soil.</title>
        <authorList>
            <person name="Huang K."/>
        </authorList>
    </citation>
    <scope>NUCLEOTIDE SEQUENCE [LARGE SCALE GENOMIC DNA]</scope>
    <source>
        <strain evidence="1 2">SM-1</strain>
    </source>
</reference>
<name>A0A1S2VJ25_9BACT</name>